<dbReference type="HAMAP" id="MF_00055">
    <property type="entry name" value="MEMO1"/>
    <property type="match status" value="1"/>
</dbReference>
<dbReference type="InterPro" id="IPR002737">
    <property type="entry name" value="MEMO1_fam"/>
</dbReference>
<accession>A0A3B1DAT3</accession>
<sequence length="273" mass="29403">MMRRKARVAGYFYPATRDEIEETISGFGEPKGMGRPALGLVSPHAGYIYSGPVAAKVYSRVKVTGAVIMIGPNHGSNPAFTSPPPVAIMASGEWELPSGNLSIESGLAEFLMEESTMIVDSPEAHADEHSLEVQAPFLTHYYGDVTIVPILLARVSDESILTLAEEIYRGIKRYGGSVTLLASTDFSHYVPHDFAKSQDRKAIDRIIALDGEGLLEVVRMENISMCGAQPTAAVMEVCKKMGATKAELVAYQTSGDASHDYTSVVGYGGLIIR</sequence>
<dbReference type="Pfam" id="PF01875">
    <property type="entry name" value="Memo"/>
    <property type="match status" value="1"/>
</dbReference>
<reference evidence="2" key="1">
    <citation type="submission" date="2018-06" db="EMBL/GenBank/DDBJ databases">
        <authorList>
            <person name="Zhirakovskaya E."/>
        </authorList>
    </citation>
    <scope>NUCLEOTIDE SEQUENCE</scope>
</reference>
<protein>
    <submittedName>
        <fullName evidence="2">Candidate phosphomevalonate decarboxylase COG1355, Predicted dioxygenase</fullName>
    </submittedName>
</protein>
<gene>
    <name evidence="2" type="ORF">MNBD_NITROSPINAE02-1817</name>
</gene>
<dbReference type="SUPFAM" id="SSF53213">
    <property type="entry name" value="LigB-like"/>
    <property type="match status" value="1"/>
</dbReference>
<dbReference type="Gene3D" id="3.40.830.10">
    <property type="entry name" value="LigB-like"/>
    <property type="match status" value="1"/>
</dbReference>
<organism evidence="2">
    <name type="scientific">hydrothermal vent metagenome</name>
    <dbReference type="NCBI Taxonomy" id="652676"/>
    <lineage>
        <taxon>unclassified sequences</taxon>
        <taxon>metagenomes</taxon>
        <taxon>ecological metagenomes</taxon>
    </lineage>
</organism>
<evidence type="ECO:0000256" key="1">
    <source>
        <dbReference type="ARBA" id="ARBA00006315"/>
    </source>
</evidence>
<dbReference type="NCBIfam" id="TIGR04336">
    <property type="entry name" value="AmmeMemoSam_B"/>
    <property type="match status" value="1"/>
</dbReference>
<keyword evidence="2" id="KW-0223">Dioxygenase</keyword>
<dbReference type="AlphaFoldDB" id="A0A3B1DAT3"/>
<proteinExistence type="inferred from homology"/>
<dbReference type="CDD" id="cd07361">
    <property type="entry name" value="MEMO_like"/>
    <property type="match status" value="1"/>
</dbReference>
<dbReference type="GO" id="GO:0051213">
    <property type="term" value="F:dioxygenase activity"/>
    <property type="evidence" value="ECO:0007669"/>
    <property type="project" value="UniProtKB-KW"/>
</dbReference>
<dbReference type="EMBL" id="UOGE01000110">
    <property type="protein sequence ID" value="VAX25757.1"/>
    <property type="molecule type" value="Genomic_DNA"/>
</dbReference>
<comment type="similarity">
    <text evidence="1">Belongs to the MEMO1 family.</text>
</comment>
<keyword evidence="2" id="KW-0560">Oxidoreductase</keyword>
<name>A0A3B1DAT3_9ZZZZ</name>
<dbReference type="PANTHER" id="PTHR11060:SF0">
    <property type="entry name" value="PROTEIN MEMO1"/>
    <property type="match status" value="1"/>
</dbReference>
<dbReference type="PANTHER" id="PTHR11060">
    <property type="entry name" value="PROTEIN MEMO1"/>
    <property type="match status" value="1"/>
</dbReference>
<evidence type="ECO:0000313" key="2">
    <source>
        <dbReference type="EMBL" id="VAX25757.1"/>
    </source>
</evidence>